<dbReference type="InterPro" id="IPR029052">
    <property type="entry name" value="Metallo-depent_PP-like"/>
</dbReference>
<dbReference type="PANTHER" id="PTHR42850:SF4">
    <property type="entry name" value="ZINC-DEPENDENT ENDOPOLYPHOSPHATASE"/>
    <property type="match status" value="1"/>
</dbReference>
<keyword evidence="2" id="KW-0472">Membrane</keyword>
<dbReference type="InterPro" id="IPR050126">
    <property type="entry name" value="Ap4A_hydrolase"/>
</dbReference>
<evidence type="ECO:0000313" key="4">
    <source>
        <dbReference type="EMBL" id="CDZ96588.1"/>
    </source>
</evidence>
<protein>
    <submittedName>
        <fullName evidence="4">Serine/threonine-specific protein phosphatase/bis(5-nucleosyl)-tetraphosphatase</fullName>
    </submittedName>
</protein>
<dbReference type="GO" id="GO:0000298">
    <property type="term" value="F:endopolyphosphatase activity"/>
    <property type="evidence" value="ECO:0007669"/>
    <property type="project" value="TreeGrafter"/>
</dbReference>
<dbReference type="Pfam" id="PF00149">
    <property type="entry name" value="Metallophos"/>
    <property type="match status" value="1"/>
</dbReference>
<name>A0A0F7SFW5_PHARH</name>
<organism evidence="4">
    <name type="scientific">Phaffia rhodozyma</name>
    <name type="common">Yeast</name>
    <name type="synonym">Xanthophyllomyces dendrorhous</name>
    <dbReference type="NCBI Taxonomy" id="264483"/>
    <lineage>
        <taxon>Eukaryota</taxon>
        <taxon>Fungi</taxon>
        <taxon>Dikarya</taxon>
        <taxon>Basidiomycota</taxon>
        <taxon>Agaricomycotina</taxon>
        <taxon>Tremellomycetes</taxon>
        <taxon>Cystofilobasidiales</taxon>
        <taxon>Mrakiaceae</taxon>
        <taxon>Phaffia</taxon>
    </lineage>
</organism>
<dbReference type="GO" id="GO:0006798">
    <property type="term" value="P:polyphosphate catabolic process"/>
    <property type="evidence" value="ECO:0007669"/>
    <property type="project" value="TreeGrafter"/>
</dbReference>
<feature type="transmembrane region" description="Helical" evidence="2">
    <location>
        <begin position="59"/>
        <end position="81"/>
    </location>
</feature>
<dbReference type="GO" id="GO:0016791">
    <property type="term" value="F:phosphatase activity"/>
    <property type="evidence" value="ECO:0007669"/>
    <property type="project" value="TreeGrafter"/>
</dbReference>
<dbReference type="GO" id="GO:0005737">
    <property type="term" value="C:cytoplasm"/>
    <property type="evidence" value="ECO:0007669"/>
    <property type="project" value="TreeGrafter"/>
</dbReference>
<reference evidence="4" key="1">
    <citation type="submission" date="2014-08" db="EMBL/GenBank/DDBJ databases">
        <authorList>
            <person name="Sharma Rahul"/>
            <person name="Thines Marco"/>
        </authorList>
    </citation>
    <scope>NUCLEOTIDE SEQUENCE</scope>
</reference>
<dbReference type="InterPro" id="IPR006186">
    <property type="entry name" value="Ser/Thr-sp_prot-phosphatase"/>
</dbReference>
<feature type="region of interest" description="Disordered" evidence="1">
    <location>
        <begin position="1"/>
        <end position="26"/>
    </location>
</feature>
<evidence type="ECO:0000259" key="3">
    <source>
        <dbReference type="Pfam" id="PF00149"/>
    </source>
</evidence>
<keyword evidence="2" id="KW-1133">Transmembrane helix</keyword>
<dbReference type="PANTHER" id="PTHR42850">
    <property type="entry name" value="METALLOPHOSPHOESTERASE"/>
    <property type="match status" value="1"/>
</dbReference>
<dbReference type="InterPro" id="IPR004843">
    <property type="entry name" value="Calcineurin-like_PHP"/>
</dbReference>
<accession>A0A0F7SFW5</accession>
<sequence length="440" mass="48369">MSPPSPARELPLHRRSSSASAALPKVQPSLHLEPSSTWDEIFPPPTADRQGWAHYRRPLSFGVVGLFLFSVSVIALLGVGGPNSRSDDRRMGSGGGTIIHGGNGADVSNPDYSQYVSLQTIPSSALPLDKPGHRLIIIGDIHGSIKPLKKLLKKVDYEHDEDTFLHVGDLVGKGPKPLEVLELLRKYKVRGVRGNHDQPVIEIRSWMEHTFKNRKTGKVDFSSITLAKAKKLGFPEAWAKWENEHFETAKTMSKEDYAYLLSLPLKLHLPSVHTFIAHAGLLPVSTASTPADSNSKPKWKSPSLPRLQAELSLLSDVEPNTDPWVLLNMRSILANGTLTKSSKMGEPWSDLWNDEMKDCRDGRCWPSNVVYGHAASRGLDVKTYSFGLDSGCVYGKQLTALVLGSDLDSKSSPKAVRKGTDVMVGEFKGKLVQVECKDLD</sequence>
<dbReference type="PRINTS" id="PR00114">
    <property type="entry name" value="STPHPHTASE"/>
</dbReference>
<evidence type="ECO:0000256" key="2">
    <source>
        <dbReference type="SAM" id="Phobius"/>
    </source>
</evidence>
<dbReference type="SUPFAM" id="SSF56300">
    <property type="entry name" value="Metallo-dependent phosphatases"/>
    <property type="match status" value="1"/>
</dbReference>
<keyword evidence="2" id="KW-0812">Transmembrane</keyword>
<feature type="domain" description="Calcineurin-like phosphoesterase" evidence="3">
    <location>
        <begin position="134"/>
        <end position="234"/>
    </location>
</feature>
<dbReference type="Gene3D" id="3.60.21.10">
    <property type="match status" value="1"/>
</dbReference>
<evidence type="ECO:0000256" key="1">
    <source>
        <dbReference type="SAM" id="MobiDB-lite"/>
    </source>
</evidence>
<dbReference type="EMBL" id="LN483144">
    <property type="protein sequence ID" value="CDZ96588.1"/>
    <property type="molecule type" value="Genomic_DNA"/>
</dbReference>
<dbReference type="AlphaFoldDB" id="A0A0F7SFW5"/>
<proteinExistence type="predicted"/>